<dbReference type="EMBL" id="QEAP01000124">
    <property type="protein sequence ID" value="TPX74479.1"/>
    <property type="molecule type" value="Genomic_DNA"/>
</dbReference>
<proteinExistence type="predicted"/>
<evidence type="ECO:0000256" key="3">
    <source>
        <dbReference type="SAM" id="MobiDB-lite"/>
    </source>
</evidence>
<feature type="compositionally biased region" description="Polar residues" evidence="3">
    <location>
        <begin position="84"/>
        <end position="93"/>
    </location>
</feature>
<dbReference type="PROSITE" id="PS50002">
    <property type="entry name" value="SH3"/>
    <property type="match status" value="4"/>
</dbReference>
<dbReference type="OrthoDB" id="5340910at2759"/>
<dbReference type="PRINTS" id="PR00499">
    <property type="entry name" value="P67PHOX"/>
</dbReference>
<feature type="compositionally biased region" description="Low complexity" evidence="3">
    <location>
        <begin position="95"/>
        <end position="105"/>
    </location>
</feature>
<dbReference type="CDD" id="cd00174">
    <property type="entry name" value="SH3"/>
    <property type="match status" value="1"/>
</dbReference>
<reference evidence="6 7" key="1">
    <citation type="journal article" date="2019" name="Sci. Rep.">
        <title>Comparative genomics of chytrid fungi reveal insights into the obligate biotrophic and pathogenic lifestyle of Synchytrium endobioticum.</title>
        <authorList>
            <person name="van de Vossenberg B.T.L.H."/>
            <person name="Warris S."/>
            <person name="Nguyen H.D.T."/>
            <person name="van Gent-Pelzer M.P.E."/>
            <person name="Joly D.L."/>
            <person name="van de Geest H.C."/>
            <person name="Bonants P.J.M."/>
            <person name="Smith D.S."/>
            <person name="Levesque C.A."/>
            <person name="van der Lee T.A.J."/>
        </authorList>
    </citation>
    <scope>NUCLEOTIDE SEQUENCE [LARGE SCALE GENOMIC DNA]</scope>
    <source>
        <strain evidence="6 7">CBS 675.73</strain>
    </source>
</reference>
<evidence type="ECO:0000259" key="5">
    <source>
        <dbReference type="PROSITE" id="PS50002"/>
    </source>
</evidence>
<feature type="domain" description="SH3" evidence="5">
    <location>
        <begin position="231"/>
        <end position="292"/>
    </location>
</feature>
<dbReference type="STRING" id="246404.A0A507FDQ0"/>
<dbReference type="InterPro" id="IPR001452">
    <property type="entry name" value="SH3_domain"/>
</dbReference>
<keyword evidence="1 2" id="KW-0728">SH3 domain</keyword>
<dbReference type="Pfam" id="PF00018">
    <property type="entry name" value="SH3_1"/>
    <property type="match status" value="3"/>
</dbReference>
<keyword evidence="7" id="KW-1185">Reference proteome</keyword>
<feature type="domain" description="SH3" evidence="5">
    <location>
        <begin position="439"/>
        <end position="500"/>
    </location>
</feature>
<dbReference type="AlphaFoldDB" id="A0A507FDQ0"/>
<evidence type="ECO:0000313" key="7">
    <source>
        <dbReference type="Proteomes" id="UP000320333"/>
    </source>
</evidence>
<keyword evidence="4" id="KW-0472">Membrane</keyword>
<organism evidence="6 7">
    <name type="scientific">Chytriomyces confervae</name>
    <dbReference type="NCBI Taxonomy" id="246404"/>
    <lineage>
        <taxon>Eukaryota</taxon>
        <taxon>Fungi</taxon>
        <taxon>Fungi incertae sedis</taxon>
        <taxon>Chytridiomycota</taxon>
        <taxon>Chytridiomycota incertae sedis</taxon>
        <taxon>Chytridiomycetes</taxon>
        <taxon>Chytridiales</taxon>
        <taxon>Chytriomycetaceae</taxon>
        <taxon>Chytriomyces</taxon>
    </lineage>
</organism>
<dbReference type="SMART" id="SM00326">
    <property type="entry name" value="SH3"/>
    <property type="match status" value="4"/>
</dbReference>
<evidence type="ECO:0000256" key="2">
    <source>
        <dbReference type="PROSITE-ProRule" id="PRU00192"/>
    </source>
</evidence>
<dbReference type="SUPFAM" id="SSF50044">
    <property type="entry name" value="SH3-domain"/>
    <property type="match status" value="4"/>
</dbReference>
<dbReference type="InterPro" id="IPR036028">
    <property type="entry name" value="SH3-like_dom_sf"/>
</dbReference>
<dbReference type="Proteomes" id="UP000320333">
    <property type="component" value="Unassembled WGS sequence"/>
</dbReference>
<feature type="transmembrane region" description="Helical" evidence="4">
    <location>
        <begin position="111"/>
        <end position="132"/>
    </location>
</feature>
<dbReference type="InterPro" id="IPR050384">
    <property type="entry name" value="Endophilin_SH3RF"/>
</dbReference>
<dbReference type="PANTHER" id="PTHR14167">
    <property type="entry name" value="SH3 DOMAIN-CONTAINING"/>
    <property type="match status" value="1"/>
</dbReference>
<evidence type="ECO:0000256" key="1">
    <source>
        <dbReference type="ARBA" id="ARBA00022443"/>
    </source>
</evidence>
<feature type="compositionally biased region" description="Low complexity" evidence="3">
    <location>
        <begin position="61"/>
        <end position="82"/>
    </location>
</feature>
<protein>
    <recommendedName>
        <fullName evidence="5">SH3 domain-containing protein</fullName>
    </recommendedName>
</protein>
<feature type="region of interest" description="Disordered" evidence="3">
    <location>
        <begin position="499"/>
        <end position="518"/>
    </location>
</feature>
<name>A0A507FDQ0_9FUNG</name>
<accession>A0A507FDQ0</accession>
<feature type="domain" description="SH3" evidence="5">
    <location>
        <begin position="523"/>
        <end position="583"/>
    </location>
</feature>
<evidence type="ECO:0000256" key="4">
    <source>
        <dbReference type="SAM" id="Phobius"/>
    </source>
</evidence>
<dbReference type="Gene3D" id="2.30.30.40">
    <property type="entry name" value="SH3 Domains"/>
    <property type="match status" value="4"/>
</dbReference>
<keyword evidence="4" id="KW-0812">Transmembrane</keyword>
<evidence type="ECO:0000313" key="6">
    <source>
        <dbReference type="EMBL" id="TPX74479.1"/>
    </source>
</evidence>
<keyword evidence="4" id="KW-1133">Transmembrane helix</keyword>
<sequence>MQLMLGPVVGGGVSLQHLQNLTNVFSLGFLEPVAACAMSANAENACCQKLFPKSASSNSIDAINPNPNPSSSSSASGSSAPPVNGTNTGNGTAISGKSESSSTSIGSGSNLIVIAGIATGFILVLGVCYFAYRGYKKRVAKQALFNQYMIEKTPYSTTNFEYSGDEGAVGNRKYSNKSLNTSAEKDAIALDVMNGAASNKAPVSMSGVPESIKSPTVNAAQITSNSASRSGKTKIVRVVHAYRAVLNDELTLVVGCDVVMTKEHNDGWADGIDPVTGARGVFPTTCVMDPEEAAKNVPSKAEFRLSTRQSSIYSKAADYTGSGNHDKMRESTMSFNSVGSSISNNKALFRVIHTYKAAMDDEVTITAGNDVIVLQEFDDGWAKGMEPASGQIGLFPMTCVARADDVGATSSIKHSSDYSKRTSSISRRSISAGLKESSNHRDTVVVLHSYEANDSDELTLINGRTIWILEEFDDGWCEGRDPISDKTGVFPMACVSRNQSAESSTRRPDSFAKRRSSVKSVPKIETRLQIIHQYNATQPDELTLDVGKDVVLVKEFNDGWARGKNPETGKIGMFPMICVADSK</sequence>
<feature type="region of interest" description="Disordered" evidence="3">
    <location>
        <begin position="61"/>
        <end position="105"/>
    </location>
</feature>
<gene>
    <name evidence="6" type="ORF">CcCBS67573_g04254</name>
</gene>
<comment type="caution">
    <text evidence="6">The sequence shown here is derived from an EMBL/GenBank/DDBJ whole genome shotgun (WGS) entry which is preliminary data.</text>
</comment>
<feature type="domain" description="SH3" evidence="5">
    <location>
        <begin position="344"/>
        <end position="405"/>
    </location>
</feature>